<dbReference type="SUPFAM" id="SSF140931">
    <property type="entry name" value="Fic-like"/>
    <property type="match status" value="1"/>
</dbReference>
<dbReference type="Pfam" id="PF02661">
    <property type="entry name" value="Fic"/>
    <property type="match status" value="1"/>
</dbReference>
<dbReference type="Gene3D" id="1.10.3290.10">
    <property type="entry name" value="Fido-like domain"/>
    <property type="match status" value="1"/>
</dbReference>
<feature type="domain" description="Fido" evidence="1">
    <location>
        <begin position="81"/>
        <end position="221"/>
    </location>
</feature>
<organism evidence="2 3">
    <name type="scientific">Stenotrophomonas riyadhensis</name>
    <dbReference type="NCBI Taxonomy" id="2859893"/>
    <lineage>
        <taxon>Bacteria</taxon>
        <taxon>Pseudomonadati</taxon>
        <taxon>Pseudomonadota</taxon>
        <taxon>Gammaproteobacteria</taxon>
        <taxon>Lysobacterales</taxon>
        <taxon>Lysobacteraceae</taxon>
        <taxon>Stenotrophomonas</taxon>
    </lineage>
</organism>
<evidence type="ECO:0000313" key="2">
    <source>
        <dbReference type="EMBL" id="MCV0326039.1"/>
    </source>
</evidence>
<sequence length="249" mass="27888">MKVRYGLPESSIAGLQDCKFALPENAPDHCSSRRLRELFARVLSCRMRFCPSCRSADDHFLRCRRGAEYLKSAGKCNILSMHARSLLFIHARFSSGAVERAGFRVGRIWVGPRDVPQSFVAAHIDVQSHLSRIIGATEKMAPIVRLYALLLTVNIIHPFEDGNGRLMRAIAFVFSIHYHCDFFAFLAIYIKVMQREFVHAIELAADGAPGALEEFNCAALELFERLSVNPGGLEEWGRGVLLGRILAEP</sequence>
<gene>
    <name evidence="2" type="ORF">KYJ44_17050</name>
</gene>
<comment type="caution">
    <text evidence="2">The sequence shown here is derived from an EMBL/GenBank/DDBJ whole genome shotgun (WGS) entry which is preliminary data.</text>
</comment>
<reference evidence="2 3" key="1">
    <citation type="submission" date="2021-07" db="EMBL/GenBank/DDBJ databases">
        <title>Clinical implication of Pseudomonas aeruginosa: further insight on the antimicrobial resistance.</title>
        <authorList>
            <person name="Macori G."/>
            <person name="Fanning S."/>
            <person name="Alqahtani A."/>
        </authorList>
    </citation>
    <scope>NUCLEOTIDE SEQUENCE [LARGE SCALE GENOMIC DNA]</scope>
    <source>
        <strain evidence="2 3">CFS3442</strain>
    </source>
</reference>
<evidence type="ECO:0000313" key="3">
    <source>
        <dbReference type="Proteomes" id="UP001208054"/>
    </source>
</evidence>
<evidence type="ECO:0000259" key="1">
    <source>
        <dbReference type="PROSITE" id="PS51459"/>
    </source>
</evidence>
<dbReference type="Proteomes" id="UP001208054">
    <property type="component" value="Unassembled WGS sequence"/>
</dbReference>
<protein>
    <submittedName>
        <fullName evidence="2">Fic family protein</fullName>
    </submittedName>
</protein>
<dbReference type="RefSeq" id="WP_164079890.1">
    <property type="nucleotide sequence ID" value="NZ_JAHWBK010000012.1"/>
</dbReference>
<name>A0ABT2XJC1_9GAMM</name>
<dbReference type="InterPro" id="IPR036597">
    <property type="entry name" value="Fido-like_dom_sf"/>
</dbReference>
<dbReference type="InterPro" id="IPR003812">
    <property type="entry name" value="Fido"/>
</dbReference>
<dbReference type="EMBL" id="JAHWBK010000012">
    <property type="protein sequence ID" value="MCV0326039.1"/>
    <property type="molecule type" value="Genomic_DNA"/>
</dbReference>
<keyword evidence="3" id="KW-1185">Reference proteome</keyword>
<accession>A0ABT2XJC1</accession>
<dbReference type="PROSITE" id="PS51459">
    <property type="entry name" value="FIDO"/>
    <property type="match status" value="1"/>
</dbReference>
<proteinExistence type="predicted"/>